<dbReference type="InParanoid" id="A0A165CCX2"/>
<dbReference type="Pfam" id="PF20153">
    <property type="entry name" value="DUF6535"/>
    <property type="match status" value="1"/>
</dbReference>
<evidence type="ECO:0000259" key="2">
    <source>
        <dbReference type="Pfam" id="PF20153"/>
    </source>
</evidence>
<feature type="non-terminal residue" evidence="3">
    <location>
        <position position="122"/>
    </location>
</feature>
<organism evidence="3 4">
    <name type="scientific">Calocera cornea HHB12733</name>
    <dbReference type="NCBI Taxonomy" id="1353952"/>
    <lineage>
        <taxon>Eukaryota</taxon>
        <taxon>Fungi</taxon>
        <taxon>Dikarya</taxon>
        <taxon>Basidiomycota</taxon>
        <taxon>Agaricomycotina</taxon>
        <taxon>Dacrymycetes</taxon>
        <taxon>Dacrymycetales</taxon>
        <taxon>Dacrymycetaceae</taxon>
        <taxon>Calocera</taxon>
    </lineage>
</organism>
<name>A0A165CCX2_9BASI</name>
<accession>A0A165CCX2</accession>
<sequence>EIWQAYVREADELDAMLLKKWNEGIDVFLLFTGLFSAILSAFLVVAWSTLQPDPTQRTLDALTKISEQLVILSAGEGINASMSYQPPPFSAPLWAQAINGLWFTSLFISLLSAVLSMLVKEW</sequence>
<evidence type="ECO:0000256" key="1">
    <source>
        <dbReference type="SAM" id="Phobius"/>
    </source>
</evidence>
<feature type="transmembrane region" description="Helical" evidence="1">
    <location>
        <begin position="93"/>
        <end position="119"/>
    </location>
</feature>
<keyword evidence="4" id="KW-1185">Reference proteome</keyword>
<dbReference type="EMBL" id="KV424158">
    <property type="protein sequence ID" value="KZT50598.1"/>
    <property type="molecule type" value="Genomic_DNA"/>
</dbReference>
<evidence type="ECO:0000313" key="4">
    <source>
        <dbReference type="Proteomes" id="UP000076842"/>
    </source>
</evidence>
<feature type="transmembrane region" description="Helical" evidence="1">
    <location>
        <begin position="27"/>
        <end position="50"/>
    </location>
</feature>
<dbReference type="OrthoDB" id="3219854at2759"/>
<dbReference type="InterPro" id="IPR045338">
    <property type="entry name" value="DUF6535"/>
</dbReference>
<reference evidence="3 4" key="1">
    <citation type="journal article" date="2016" name="Mol. Biol. Evol.">
        <title>Comparative Genomics of Early-Diverging Mushroom-Forming Fungi Provides Insights into the Origins of Lignocellulose Decay Capabilities.</title>
        <authorList>
            <person name="Nagy L.G."/>
            <person name="Riley R."/>
            <person name="Tritt A."/>
            <person name="Adam C."/>
            <person name="Daum C."/>
            <person name="Floudas D."/>
            <person name="Sun H."/>
            <person name="Yadav J.S."/>
            <person name="Pangilinan J."/>
            <person name="Larsson K.H."/>
            <person name="Matsuura K."/>
            <person name="Barry K."/>
            <person name="Labutti K."/>
            <person name="Kuo R."/>
            <person name="Ohm R.A."/>
            <person name="Bhattacharya S.S."/>
            <person name="Shirouzu T."/>
            <person name="Yoshinaga Y."/>
            <person name="Martin F.M."/>
            <person name="Grigoriev I.V."/>
            <person name="Hibbett D.S."/>
        </authorList>
    </citation>
    <scope>NUCLEOTIDE SEQUENCE [LARGE SCALE GENOMIC DNA]</scope>
    <source>
        <strain evidence="3 4">HHB12733</strain>
    </source>
</reference>
<keyword evidence="1" id="KW-1133">Transmembrane helix</keyword>
<dbReference type="STRING" id="1353952.A0A165CCX2"/>
<protein>
    <recommendedName>
        <fullName evidence="2">DUF6535 domain-containing protein</fullName>
    </recommendedName>
</protein>
<dbReference type="Proteomes" id="UP000076842">
    <property type="component" value="Unassembled WGS sequence"/>
</dbReference>
<feature type="non-terminal residue" evidence="3">
    <location>
        <position position="1"/>
    </location>
</feature>
<proteinExistence type="predicted"/>
<evidence type="ECO:0000313" key="3">
    <source>
        <dbReference type="EMBL" id="KZT50598.1"/>
    </source>
</evidence>
<dbReference type="AlphaFoldDB" id="A0A165CCX2"/>
<feature type="domain" description="DUF6535" evidence="2">
    <location>
        <begin position="3"/>
        <end position="122"/>
    </location>
</feature>
<keyword evidence="1" id="KW-0812">Transmembrane</keyword>
<gene>
    <name evidence="3" type="ORF">CALCODRAFT_407209</name>
</gene>
<keyword evidence="1" id="KW-0472">Membrane</keyword>